<dbReference type="PANTHER" id="PTHR11136">
    <property type="entry name" value="FOLYLPOLYGLUTAMATE SYNTHASE-RELATED"/>
    <property type="match status" value="1"/>
</dbReference>
<evidence type="ECO:0000256" key="8">
    <source>
        <dbReference type="ARBA" id="ARBA00022842"/>
    </source>
</evidence>
<reference evidence="12 13" key="1">
    <citation type="submission" date="2020-04" db="EMBL/GenBank/DDBJ databases">
        <title>Rhodospirillaceae bacterium KN72 isolated from deep sea.</title>
        <authorList>
            <person name="Zhang D.-C."/>
        </authorList>
    </citation>
    <scope>NUCLEOTIDE SEQUENCE [LARGE SCALE GENOMIC DNA]</scope>
    <source>
        <strain evidence="12 13">KN72</strain>
    </source>
</reference>
<dbReference type="GO" id="GO:0004326">
    <property type="term" value="F:tetrahydrofolylpolyglutamate synthase activity"/>
    <property type="evidence" value="ECO:0007669"/>
    <property type="project" value="UniProtKB-EC"/>
</dbReference>
<proteinExistence type="inferred from homology"/>
<evidence type="ECO:0000313" key="13">
    <source>
        <dbReference type="Proteomes" id="UP000539372"/>
    </source>
</evidence>
<evidence type="ECO:0000256" key="4">
    <source>
        <dbReference type="ARBA" id="ARBA00022598"/>
    </source>
</evidence>
<evidence type="ECO:0000259" key="11">
    <source>
        <dbReference type="Pfam" id="PF08245"/>
    </source>
</evidence>
<dbReference type="Gene3D" id="3.40.1190.10">
    <property type="entry name" value="Mur-like, catalytic domain"/>
    <property type="match status" value="1"/>
</dbReference>
<dbReference type="InterPro" id="IPR018109">
    <property type="entry name" value="Folylpolyglutamate_synth_CS"/>
</dbReference>
<organism evidence="12 13">
    <name type="scientific">Pacificispira spongiicola</name>
    <dbReference type="NCBI Taxonomy" id="2729598"/>
    <lineage>
        <taxon>Bacteria</taxon>
        <taxon>Pseudomonadati</taxon>
        <taxon>Pseudomonadota</taxon>
        <taxon>Alphaproteobacteria</taxon>
        <taxon>Rhodospirillales</taxon>
        <taxon>Rhodospirillaceae</taxon>
        <taxon>Pacificispira</taxon>
    </lineage>
</organism>
<keyword evidence="6 10" id="KW-0547">Nucleotide-binding</keyword>
<dbReference type="EMBL" id="JABBNT010000003">
    <property type="protein sequence ID" value="NMM44986.1"/>
    <property type="molecule type" value="Genomic_DNA"/>
</dbReference>
<dbReference type="PROSITE" id="PS01012">
    <property type="entry name" value="FOLYLPOLYGLU_SYNT_2"/>
    <property type="match status" value="1"/>
</dbReference>
<comment type="cofactor">
    <cofactor evidence="1">
        <name>Mg(2+)</name>
        <dbReference type="ChEBI" id="CHEBI:18420"/>
    </cofactor>
</comment>
<evidence type="ECO:0000256" key="5">
    <source>
        <dbReference type="ARBA" id="ARBA00022723"/>
    </source>
</evidence>
<evidence type="ECO:0000256" key="10">
    <source>
        <dbReference type="PIRNR" id="PIRNR001563"/>
    </source>
</evidence>
<dbReference type="PIRSF" id="PIRSF001563">
    <property type="entry name" value="Folylpolyglu_synth"/>
    <property type="match status" value="1"/>
</dbReference>
<dbReference type="UniPathway" id="UPA00077">
    <property type="reaction ID" value="UER00157"/>
</dbReference>
<evidence type="ECO:0000256" key="7">
    <source>
        <dbReference type="ARBA" id="ARBA00022840"/>
    </source>
</evidence>
<name>A0A7Y0E202_9PROT</name>
<dbReference type="AlphaFoldDB" id="A0A7Y0E202"/>
<dbReference type="Gene3D" id="3.90.190.20">
    <property type="entry name" value="Mur ligase, C-terminal domain"/>
    <property type="match status" value="1"/>
</dbReference>
<dbReference type="GO" id="GO:0005524">
    <property type="term" value="F:ATP binding"/>
    <property type="evidence" value="ECO:0007669"/>
    <property type="project" value="UniProtKB-KW"/>
</dbReference>
<dbReference type="PANTHER" id="PTHR11136:SF0">
    <property type="entry name" value="DIHYDROFOLATE SYNTHETASE-RELATED"/>
    <property type="match status" value="1"/>
</dbReference>
<comment type="catalytic activity">
    <reaction evidence="9">
        <text>(6S)-5,6,7,8-tetrahydrofolyl-(gamma-L-Glu)(n) + L-glutamate + ATP = (6S)-5,6,7,8-tetrahydrofolyl-(gamma-L-Glu)(n+1) + ADP + phosphate + H(+)</text>
        <dbReference type="Rhea" id="RHEA:10580"/>
        <dbReference type="Rhea" id="RHEA-COMP:14738"/>
        <dbReference type="Rhea" id="RHEA-COMP:14740"/>
        <dbReference type="ChEBI" id="CHEBI:15378"/>
        <dbReference type="ChEBI" id="CHEBI:29985"/>
        <dbReference type="ChEBI" id="CHEBI:30616"/>
        <dbReference type="ChEBI" id="CHEBI:43474"/>
        <dbReference type="ChEBI" id="CHEBI:141005"/>
        <dbReference type="ChEBI" id="CHEBI:456216"/>
        <dbReference type="EC" id="6.3.2.17"/>
    </reaction>
</comment>
<dbReference type="Pfam" id="PF08245">
    <property type="entry name" value="Mur_ligase_M"/>
    <property type="match status" value="1"/>
</dbReference>
<protein>
    <recommendedName>
        <fullName evidence="3">tetrahydrofolate synthase</fullName>
        <ecNumber evidence="3">6.3.2.17</ecNumber>
    </recommendedName>
</protein>
<dbReference type="InterPro" id="IPR036565">
    <property type="entry name" value="Mur-like_cat_sf"/>
</dbReference>
<dbReference type="GO" id="GO:0005737">
    <property type="term" value="C:cytoplasm"/>
    <property type="evidence" value="ECO:0007669"/>
    <property type="project" value="TreeGrafter"/>
</dbReference>
<keyword evidence="8" id="KW-0460">Magnesium</keyword>
<dbReference type="GO" id="GO:0046872">
    <property type="term" value="F:metal ion binding"/>
    <property type="evidence" value="ECO:0007669"/>
    <property type="project" value="UniProtKB-KW"/>
</dbReference>
<comment type="similarity">
    <text evidence="2 10">Belongs to the folylpolyglutamate synthase family.</text>
</comment>
<sequence>MTADIPAVEQGSDAVLTRLMQLHPKVIDLSLDRTLDLLDRLGRPQDRLPPVVHVAGTNGKGSTIATLRAIAEAAGLTVHVYTSPHLAQFHERIRLAGKLIDEAALLALLEDCERVNDNRPITFFEITTCAAFKAFADTPADLLLLETGLGGRLDSTNVVDRPAATVITPISIDHVQFLGDTLAKIAGEKAGILKSGTPCIVGPQEAETLRVLSDKAQTVGASLARHGLEWRITDSPDGGYRFDSAAWSGTLPKPNLPGAHQRINTGTAVATALILRDQGIDIPDAALERGLRAIEWPARLQTLKTGPIVETLPGWHVVLDGGHNAAAGGILADELAAWAASDRAEFGQPRPVHVVCGMLNSKAAEDFLRPLAPHVASFHAIAIPGEENSFSAAELSGMARNAGMKTVETAPDIMAALADLASREAPARLLICGSLYLAGQLLRQNG</sequence>
<dbReference type="GO" id="GO:0008841">
    <property type="term" value="F:dihydrofolate synthase activity"/>
    <property type="evidence" value="ECO:0007669"/>
    <property type="project" value="TreeGrafter"/>
</dbReference>
<feature type="domain" description="Mur ligase central" evidence="11">
    <location>
        <begin position="54"/>
        <end position="270"/>
    </location>
</feature>
<dbReference type="SUPFAM" id="SSF53623">
    <property type="entry name" value="MurD-like peptide ligases, catalytic domain"/>
    <property type="match status" value="1"/>
</dbReference>
<accession>A0A7Y0E202</accession>
<gene>
    <name evidence="12" type="ORF">HH303_10890</name>
</gene>
<evidence type="ECO:0000256" key="2">
    <source>
        <dbReference type="ARBA" id="ARBA00008276"/>
    </source>
</evidence>
<dbReference type="SUPFAM" id="SSF53244">
    <property type="entry name" value="MurD-like peptide ligases, peptide-binding domain"/>
    <property type="match status" value="1"/>
</dbReference>
<evidence type="ECO:0000256" key="1">
    <source>
        <dbReference type="ARBA" id="ARBA00001946"/>
    </source>
</evidence>
<evidence type="ECO:0000256" key="6">
    <source>
        <dbReference type="ARBA" id="ARBA00022741"/>
    </source>
</evidence>
<keyword evidence="7 10" id="KW-0067">ATP-binding</keyword>
<dbReference type="Proteomes" id="UP000539372">
    <property type="component" value="Unassembled WGS sequence"/>
</dbReference>
<evidence type="ECO:0000256" key="9">
    <source>
        <dbReference type="ARBA" id="ARBA00047493"/>
    </source>
</evidence>
<evidence type="ECO:0000313" key="12">
    <source>
        <dbReference type="EMBL" id="NMM44986.1"/>
    </source>
</evidence>
<dbReference type="FunFam" id="3.40.1190.10:FF:000011">
    <property type="entry name" value="Folylpolyglutamate synthase/dihydrofolate synthase"/>
    <property type="match status" value="1"/>
</dbReference>
<dbReference type="InterPro" id="IPR013221">
    <property type="entry name" value="Mur_ligase_cen"/>
</dbReference>
<keyword evidence="4 10" id="KW-0436">Ligase</keyword>
<evidence type="ECO:0000256" key="3">
    <source>
        <dbReference type="ARBA" id="ARBA00013025"/>
    </source>
</evidence>
<comment type="caution">
    <text evidence="12">The sequence shown here is derived from an EMBL/GenBank/DDBJ whole genome shotgun (WGS) entry which is preliminary data.</text>
</comment>
<keyword evidence="13" id="KW-1185">Reference proteome</keyword>
<dbReference type="NCBIfam" id="TIGR01499">
    <property type="entry name" value="folC"/>
    <property type="match status" value="1"/>
</dbReference>
<dbReference type="GO" id="GO:0046654">
    <property type="term" value="P:tetrahydrofolate biosynthetic process"/>
    <property type="evidence" value="ECO:0007669"/>
    <property type="project" value="UniProtKB-UniPathway"/>
</dbReference>
<dbReference type="InterPro" id="IPR001645">
    <property type="entry name" value="Folylpolyglutamate_synth"/>
</dbReference>
<dbReference type="RefSeq" id="WP_169625364.1">
    <property type="nucleotide sequence ID" value="NZ_JABBNT010000003.1"/>
</dbReference>
<dbReference type="InterPro" id="IPR036615">
    <property type="entry name" value="Mur_ligase_C_dom_sf"/>
</dbReference>
<keyword evidence="5" id="KW-0479">Metal-binding</keyword>
<dbReference type="EC" id="6.3.2.17" evidence="3"/>